<dbReference type="PANTHER" id="PTHR23429">
    <property type="entry name" value="GLUCOSE-6-PHOSPHATE 1-DEHYDROGENASE G6PD"/>
    <property type="match status" value="1"/>
</dbReference>
<evidence type="ECO:0000259" key="11">
    <source>
        <dbReference type="Pfam" id="PF00479"/>
    </source>
</evidence>
<keyword evidence="9" id="KW-0119">Carbohydrate metabolism</keyword>
<dbReference type="GO" id="GO:0009051">
    <property type="term" value="P:pentose-phosphate shunt, oxidative branch"/>
    <property type="evidence" value="ECO:0007669"/>
    <property type="project" value="TreeGrafter"/>
</dbReference>
<feature type="domain" description="Glucose-6-phosphate dehydrogenase NAD-binding" evidence="11">
    <location>
        <begin position="106"/>
        <end position="179"/>
    </location>
</feature>
<evidence type="ECO:0000256" key="1">
    <source>
        <dbReference type="ARBA" id="ARBA00002914"/>
    </source>
</evidence>
<dbReference type="AlphaFoldDB" id="A0A834J3K1"/>
<dbReference type="Pfam" id="PF00479">
    <property type="entry name" value="G6PD_N"/>
    <property type="match status" value="2"/>
</dbReference>
<keyword evidence="13" id="KW-1185">Reference proteome</keyword>
<keyword evidence="8" id="KW-0560">Oxidoreductase</keyword>
<protein>
    <recommendedName>
        <fullName evidence="5">Glucose-6-phosphate 1-dehydrogenase</fullName>
        <ecNumber evidence="4">1.1.1.49</ecNumber>
    </recommendedName>
</protein>
<dbReference type="Gene3D" id="3.40.50.720">
    <property type="entry name" value="NAD(P)-binding Rossmann-like Domain"/>
    <property type="match status" value="2"/>
</dbReference>
<proteinExistence type="predicted"/>
<evidence type="ECO:0000256" key="9">
    <source>
        <dbReference type="ARBA" id="ARBA00023277"/>
    </source>
</evidence>
<dbReference type="PRINTS" id="PR00079">
    <property type="entry name" value="G6PDHDRGNASE"/>
</dbReference>
<evidence type="ECO:0000256" key="10">
    <source>
        <dbReference type="ARBA" id="ARBA00047696"/>
    </source>
</evidence>
<feature type="domain" description="Glucose-6-phosphate dehydrogenase NAD-binding" evidence="11">
    <location>
        <begin position="45"/>
        <end position="101"/>
    </location>
</feature>
<keyword evidence="7" id="KW-0521">NADP</keyword>
<dbReference type="GO" id="GO:0050661">
    <property type="term" value="F:NADP binding"/>
    <property type="evidence" value="ECO:0007669"/>
    <property type="project" value="InterPro"/>
</dbReference>
<dbReference type="SUPFAM" id="SSF51735">
    <property type="entry name" value="NAD(P)-binding Rossmann-fold domains"/>
    <property type="match status" value="1"/>
</dbReference>
<evidence type="ECO:0000313" key="13">
    <source>
        <dbReference type="Proteomes" id="UP000625711"/>
    </source>
</evidence>
<keyword evidence="6" id="KW-0313">Glucose metabolism</keyword>
<evidence type="ECO:0000256" key="8">
    <source>
        <dbReference type="ARBA" id="ARBA00023002"/>
    </source>
</evidence>
<gene>
    <name evidence="12" type="ORF">GWI33_003353</name>
</gene>
<evidence type="ECO:0000256" key="3">
    <source>
        <dbReference type="ARBA" id="ARBA00004937"/>
    </source>
</evidence>
<name>A0A834J3K1_RHYFE</name>
<dbReference type="GO" id="GO:0005829">
    <property type="term" value="C:cytosol"/>
    <property type="evidence" value="ECO:0007669"/>
    <property type="project" value="UniProtKB-SubCell"/>
</dbReference>
<comment type="function">
    <text evidence="1">Cytosolic glucose-6-phosphate dehydrogenase that catalyzes the first and rate-limiting step of the oxidative branch within the pentose phosphate pathway/shunt, an alternative route to glycolysis for the dissimilation of carbohydrates and a major source of reducing power and metabolic intermediates for fatty acid and nucleic acid biosynthetic processes.</text>
</comment>
<accession>A0A834J3K1</accession>
<dbReference type="InterPro" id="IPR036291">
    <property type="entry name" value="NAD(P)-bd_dom_sf"/>
</dbReference>
<dbReference type="GO" id="GO:0006006">
    <property type="term" value="P:glucose metabolic process"/>
    <property type="evidence" value="ECO:0007669"/>
    <property type="project" value="UniProtKB-KW"/>
</dbReference>
<comment type="subcellular location">
    <subcellularLocation>
        <location evidence="2">Cytoplasm</location>
        <location evidence="2">Cytosol</location>
    </subcellularLocation>
</comment>
<comment type="catalytic activity">
    <reaction evidence="10">
        <text>D-glucose 6-phosphate + NADP(+) = 6-phospho-D-glucono-1,5-lactone + NADPH + H(+)</text>
        <dbReference type="Rhea" id="RHEA:15841"/>
        <dbReference type="ChEBI" id="CHEBI:15378"/>
        <dbReference type="ChEBI" id="CHEBI:57783"/>
        <dbReference type="ChEBI" id="CHEBI:57955"/>
        <dbReference type="ChEBI" id="CHEBI:58349"/>
        <dbReference type="ChEBI" id="CHEBI:61548"/>
        <dbReference type="EC" id="1.1.1.49"/>
    </reaction>
    <physiologicalReaction direction="left-to-right" evidence="10">
        <dbReference type="Rhea" id="RHEA:15842"/>
    </physiologicalReaction>
</comment>
<comment type="pathway">
    <text evidence="3">Carbohydrate degradation; pentose phosphate pathway; D-ribulose 5-phosphate from D-glucose 6-phosphate (oxidative stage): step 1/3.</text>
</comment>
<evidence type="ECO:0000256" key="5">
    <source>
        <dbReference type="ARBA" id="ARBA00020444"/>
    </source>
</evidence>
<dbReference type="InterPro" id="IPR001282">
    <property type="entry name" value="G6P_DH"/>
</dbReference>
<dbReference type="EMBL" id="JAACXV010000003">
    <property type="protein sequence ID" value="KAF7287712.1"/>
    <property type="molecule type" value="Genomic_DNA"/>
</dbReference>
<comment type="caution">
    <text evidence="12">The sequence shown here is derived from an EMBL/GenBank/DDBJ whole genome shotgun (WGS) entry which is preliminary data.</text>
</comment>
<evidence type="ECO:0000256" key="2">
    <source>
        <dbReference type="ARBA" id="ARBA00004514"/>
    </source>
</evidence>
<dbReference type="GO" id="GO:0004345">
    <property type="term" value="F:glucose-6-phosphate dehydrogenase activity"/>
    <property type="evidence" value="ECO:0007669"/>
    <property type="project" value="UniProtKB-EC"/>
</dbReference>
<evidence type="ECO:0000313" key="12">
    <source>
        <dbReference type="EMBL" id="KAF7287712.1"/>
    </source>
</evidence>
<dbReference type="PANTHER" id="PTHR23429:SF0">
    <property type="entry name" value="GLUCOSE-6-PHOSPHATE 1-DEHYDROGENASE"/>
    <property type="match status" value="1"/>
</dbReference>
<dbReference type="Proteomes" id="UP000625711">
    <property type="component" value="Unassembled WGS sequence"/>
</dbReference>
<reference evidence="12" key="1">
    <citation type="submission" date="2020-08" db="EMBL/GenBank/DDBJ databases">
        <title>Genome sequencing and assembly of the red palm weevil Rhynchophorus ferrugineus.</title>
        <authorList>
            <person name="Dias G.B."/>
            <person name="Bergman C.M."/>
            <person name="Manee M."/>
        </authorList>
    </citation>
    <scope>NUCLEOTIDE SEQUENCE</scope>
    <source>
        <strain evidence="12">AA-2017</strain>
        <tissue evidence="12">Whole larva</tissue>
    </source>
</reference>
<dbReference type="OrthoDB" id="60984at2759"/>
<dbReference type="InterPro" id="IPR022674">
    <property type="entry name" value="G6P_DH_NAD-bd"/>
</dbReference>
<evidence type="ECO:0000256" key="6">
    <source>
        <dbReference type="ARBA" id="ARBA00022526"/>
    </source>
</evidence>
<organism evidence="12 13">
    <name type="scientific">Rhynchophorus ferrugineus</name>
    <name type="common">Red palm weevil</name>
    <name type="synonym">Curculio ferrugineus</name>
    <dbReference type="NCBI Taxonomy" id="354439"/>
    <lineage>
        <taxon>Eukaryota</taxon>
        <taxon>Metazoa</taxon>
        <taxon>Ecdysozoa</taxon>
        <taxon>Arthropoda</taxon>
        <taxon>Hexapoda</taxon>
        <taxon>Insecta</taxon>
        <taxon>Pterygota</taxon>
        <taxon>Neoptera</taxon>
        <taxon>Endopterygota</taxon>
        <taxon>Coleoptera</taxon>
        <taxon>Polyphaga</taxon>
        <taxon>Cucujiformia</taxon>
        <taxon>Curculionidae</taxon>
        <taxon>Dryophthorinae</taxon>
        <taxon>Rhynchophorus</taxon>
    </lineage>
</organism>
<sequence length="195" mass="22740">MSWRTLPECDDNSEVCLALYRKSLKSKDMDHDGTHFDGQYPHVFVILGASGDLARKKIYPTLWWLHRDNLLPSNTHFFGYARSKTSVEQIKSKCEEYMKEISQFEKGPVANRLFYLALPPSVFEDVTVLIKNACMGEKGWNRIIIEKPFGRDLATSQKLSDHLASLFSENQIYRIDHYLDIIQGAFWNSRERRIF</sequence>
<dbReference type="EC" id="1.1.1.49" evidence="4"/>
<evidence type="ECO:0000256" key="4">
    <source>
        <dbReference type="ARBA" id="ARBA00013019"/>
    </source>
</evidence>
<evidence type="ECO:0000256" key="7">
    <source>
        <dbReference type="ARBA" id="ARBA00022857"/>
    </source>
</evidence>